<dbReference type="GeneID" id="105314474"/>
<reference evidence="6" key="2">
    <citation type="submission" date="2024-06" db="UniProtKB">
        <authorList>
            <consortium name="EnsemblMetazoa"/>
        </authorList>
    </citation>
    <scope>IDENTIFICATION</scope>
</reference>
<proteinExistence type="predicted"/>
<name>A0AAN0JMT2_AMPQE</name>
<evidence type="ECO:0000313" key="7">
    <source>
        <dbReference type="Proteomes" id="UP000007879"/>
    </source>
</evidence>
<keyword evidence="7" id="KW-1185">Reference proteome</keyword>
<dbReference type="EnsemblMetazoa" id="XM_020002530.1">
    <property type="protein sequence ID" value="XP_019858089.1"/>
    <property type="gene ID" value="LOC105314474"/>
</dbReference>
<organism evidence="6 7">
    <name type="scientific">Amphimedon queenslandica</name>
    <name type="common">Sponge</name>
    <dbReference type="NCBI Taxonomy" id="400682"/>
    <lineage>
        <taxon>Eukaryota</taxon>
        <taxon>Metazoa</taxon>
        <taxon>Porifera</taxon>
        <taxon>Demospongiae</taxon>
        <taxon>Heteroscleromorpha</taxon>
        <taxon>Haplosclerida</taxon>
        <taxon>Niphatidae</taxon>
        <taxon>Amphimedon</taxon>
    </lineage>
</organism>
<evidence type="ECO:0000256" key="3">
    <source>
        <dbReference type="ARBA" id="ARBA00022490"/>
    </source>
</evidence>
<keyword evidence="3" id="KW-0963">Cytoplasm</keyword>
<evidence type="ECO:0000256" key="4">
    <source>
        <dbReference type="ARBA" id="ARBA00024819"/>
    </source>
</evidence>
<dbReference type="InterPro" id="IPR029239">
    <property type="entry name" value="CFAP418"/>
</dbReference>
<reference evidence="7" key="1">
    <citation type="journal article" date="2010" name="Nature">
        <title>The Amphimedon queenslandica genome and the evolution of animal complexity.</title>
        <authorList>
            <person name="Srivastava M."/>
            <person name="Simakov O."/>
            <person name="Chapman J."/>
            <person name="Fahey B."/>
            <person name="Gauthier M.E."/>
            <person name="Mitros T."/>
            <person name="Richards G.S."/>
            <person name="Conaco C."/>
            <person name="Dacre M."/>
            <person name="Hellsten U."/>
            <person name="Larroux C."/>
            <person name="Putnam N.H."/>
            <person name="Stanke M."/>
            <person name="Adamska M."/>
            <person name="Darling A."/>
            <person name="Degnan S.M."/>
            <person name="Oakley T.H."/>
            <person name="Plachetzki D.C."/>
            <person name="Zhai Y."/>
            <person name="Adamski M."/>
            <person name="Calcino A."/>
            <person name="Cummins S.F."/>
            <person name="Goodstein D.M."/>
            <person name="Harris C."/>
            <person name="Jackson D.J."/>
            <person name="Leys S.P."/>
            <person name="Shu S."/>
            <person name="Woodcroft B.J."/>
            <person name="Vervoort M."/>
            <person name="Kosik K.S."/>
            <person name="Manning G."/>
            <person name="Degnan B.M."/>
            <person name="Rokhsar D.S."/>
        </authorList>
    </citation>
    <scope>NUCLEOTIDE SEQUENCE [LARGE SCALE GENOMIC DNA]</scope>
</reference>
<dbReference type="KEGG" id="aqu:105314474"/>
<evidence type="ECO:0000313" key="6">
    <source>
        <dbReference type="EnsemblMetazoa" id="XP_019858089.1"/>
    </source>
</evidence>
<dbReference type="PANTHER" id="PTHR33958:SF1">
    <property type="entry name" value="CILIA- AND FLAGELLA-ASSOCIATED PROTEIN 418"/>
    <property type="match status" value="1"/>
</dbReference>
<accession>A0AAN0JMT2</accession>
<comment type="function">
    <text evidence="4">May be involved in photoreceptor outer segment disk morphogenesis.</text>
</comment>
<evidence type="ECO:0000256" key="5">
    <source>
        <dbReference type="ARBA" id="ARBA00026215"/>
    </source>
</evidence>
<comment type="subcellular location">
    <subcellularLocation>
        <location evidence="2">Cytoplasm</location>
    </subcellularLocation>
    <subcellularLocation>
        <location evidence="1">Photoreceptor inner segment</location>
    </subcellularLocation>
</comment>
<dbReference type="Pfam" id="PF14996">
    <property type="entry name" value="RMP"/>
    <property type="match status" value="1"/>
</dbReference>
<dbReference type="GO" id="GO:0005829">
    <property type="term" value="C:cytosol"/>
    <property type="evidence" value="ECO:0007669"/>
    <property type="project" value="TreeGrafter"/>
</dbReference>
<dbReference type="RefSeq" id="XP_019858089.1">
    <property type="nucleotide sequence ID" value="XM_020002530.1"/>
</dbReference>
<dbReference type="AlphaFoldDB" id="A0AAN0JMT2"/>
<evidence type="ECO:0000256" key="1">
    <source>
        <dbReference type="ARBA" id="ARBA00004437"/>
    </source>
</evidence>
<protein>
    <recommendedName>
        <fullName evidence="5">Cilia- and flagella-associated protein 418</fullName>
    </recommendedName>
</protein>
<dbReference type="PANTHER" id="PTHR33958">
    <property type="entry name" value="PROTEIN C8ORF37"/>
    <property type="match status" value="1"/>
</dbReference>
<evidence type="ECO:0000256" key="2">
    <source>
        <dbReference type="ARBA" id="ARBA00004496"/>
    </source>
</evidence>
<sequence length="189" mass="21881">MVLYRIIKMADDFDELLNEVETSYCPVKEPQKRLLPSDKYSRDIDTEIDELLDIDEGEVEGGGERAETKDDSVFKIKTKQATNGRKCHPVLIGGSGIELKYNDNKNHGCDQLRCLSCDSSVLSFNNYSWIDDVEYLFFRNNYPNNKKLKTKLVYSEGYRSYACQCSWIHVNKLVNINNMKSLKWTCGRH</sequence>
<dbReference type="Proteomes" id="UP000007879">
    <property type="component" value="Unassembled WGS sequence"/>
</dbReference>